<evidence type="ECO:0000313" key="3">
    <source>
        <dbReference type="Proteomes" id="UP000271162"/>
    </source>
</evidence>
<keyword evidence="1" id="KW-0472">Membrane</keyword>
<evidence type="ECO:0000313" key="2">
    <source>
        <dbReference type="EMBL" id="VDL82281.1"/>
    </source>
</evidence>
<name>A0A158R3M0_NIPBR</name>
<sequence length="267" mass="30753">MPTEGRASLNKYSKRKTTLRTCELHNGSADITHHTLVQSLDRMEKVDFTTPITFLYAGYFMREVPDLEVVDYILSSFNLPVRILNQFQFNLQGPLCVYVLAFAWIWFCFALILHYEATLRSSLTSSHCRGAKFDSLDGAMDAIEKEGWKLVIQEGSYNPFNFCKPVQCARLEKLKDRFVYIPFEEYLSNTLMQERHFAFTALSSDIAPNPISVVDSKMDILFVKDSIIAPQPLCYAVRKGIQEGFLSELNMAMRLSYSRQDFLKKFP</sequence>
<organism evidence="4">
    <name type="scientific">Nippostrongylus brasiliensis</name>
    <name type="common">Rat hookworm</name>
    <dbReference type="NCBI Taxonomy" id="27835"/>
    <lineage>
        <taxon>Eukaryota</taxon>
        <taxon>Metazoa</taxon>
        <taxon>Ecdysozoa</taxon>
        <taxon>Nematoda</taxon>
        <taxon>Chromadorea</taxon>
        <taxon>Rhabditida</taxon>
        <taxon>Rhabditina</taxon>
        <taxon>Rhabditomorpha</taxon>
        <taxon>Strongyloidea</taxon>
        <taxon>Heligmosomidae</taxon>
        <taxon>Nippostrongylus</taxon>
    </lineage>
</organism>
<dbReference type="EMBL" id="UYSL01023513">
    <property type="protein sequence ID" value="VDL82281.1"/>
    <property type="molecule type" value="Genomic_DNA"/>
</dbReference>
<dbReference type="InterPro" id="IPR040128">
    <property type="entry name" value="T25E4.2-like"/>
</dbReference>
<keyword evidence="3" id="KW-1185">Reference proteome</keyword>
<reference evidence="4" key="1">
    <citation type="submission" date="2016-04" db="UniProtKB">
        <authorList>
            <consortium name="WormBaseParasite"/>
        </authorList>
    </citation>
    <scope>IDENTIFICATION</scope>
</reference>
<dbReference type="PANTHER" id="PTHR22714">
    <property type="entry name" value="PROTEIN CBG02446-RELATED"/>
    <property type="match status" value="1"/>
</dbReference>
<keyword evidence="1" id="KW-1133">Transmembrane helix</keyword>
<dbReference type="SUPFAM" id="SSF53850">
    <property type="entry name" value="Periplasmic binding protein-like II"/>
    <property type="match status" value="1"/>
</dbReference>
<evidence type="ECO:0000313" key="4">
    <source>
        <dbReference type="WBParaSite" id="NBR_0001855501-mRNA-1"/>
    </source>
</evidence>
<dbReference type="Proteomes" id="UP000271162">
    <property type="component" value="Unassembled WGS sequence"/>
</dbReference>
<reference evidence="2 3" key="2">
    <citation type="submission" date="2018-11" db="EMBL/GenBank/DDBJ databases">
        <authorList>
            <consortium name="Pathogen Informatics"/>
        </authorList>
    </citation>
    <scope>NUCLEOTIDE SEQUENCE [LARGE SCALE GENOMIC DNA]</scope>
</reference>
<gene>
    <name evidence="2" type="ORF">NBR_LOCUS18556</name>
</gene>
<evidence type="ECO:0000256" key="1">
    <source>
        <dbReference type="SAM" id="Phobius"/>
    </source>
</evidence>
<dbReference type="STRING" id="27835.A0A158R3M0"/>
<dbReference type="PANTHER" id="PTHR22714:SF8">
    <property type="entry name" value="PROTEIN CBG02446"/>
    <property type="match status" value="1"/>
</dbReference>
<protein>
    <submittedName>
        <fullName evidence="4">Aminotran_1_2 domain-containing protein</fullName>
    </submittedName>
</protein>
<keyword evidence="1" id="KW-0812">Transmembrane</keyword>
<accession>A0A158R3M0</accession>
<feature type="transmembrane region" description="Helical" evidence="1">
    <location>
        <begin position="95"/>
        <end position="115"/>
    </location>
</feature>
<dbReference type="WBParaSite" id="NBR_0001855501-mRNA-1">
    <property type="protein sequence ID" value="NBR_0001855501-mRNA-1"/>
    <property type="gene ID" value="NBR_0001855501"/>
</dbReference>
<proteinExistence type="predicted"/>
<dbReference type="AlphaFoldDB" id="A0A158R3M0"/>